<feature type="domain" description="Aspartate/ornithine carbamoyltransferase carbamoyl-P binding" evidence="9">
    <location>
        <begin position="3"/>
        <end position="143"/>
    </location>
</feature>
<evidence type="ECO:0000256" key="7">
    <source>
        <dbReference type="HAMAP-Rule" id="MF_00001"/>
    </source>
</evidence>
<comment type="subunit">
    <text evidence="7">Heterododecamer (2C3:3R2) of six catalytic PyrB chains organized as two trimers (C3), and six regulatory PyrI chains organized as three dimers (R2).</text>
</comment>
<feature type="binding site" evidence="7">
    <location>
        <position position="222"/>
    </location>
    <ligand>
        <name>L-aspartate</name>
        <dbReference type="ChEBI" id="CHEBI:29991"/>
    </ligand>
</feature>
<dbReference type="PRINTS" id="PR00100">
    <property type="entry name" value="AOTCASE"/>
</dbReference>
<evidence type="ECO:0000313" key="11">
    <source>
        <dbReference type="Proteomes" id="UP000070442"/>
    </source>
</evidence>
<feature type="binding site" evidence="7">
    <location>
        <position position="52"/>
    </location>
    <ligand>
        <name>carbamoyl phosphate</name>
        <dbReference type="ChEBI" id="CHEBI:58228"/>
    </ligand>
</feature>
<dbReference type="PANTHER" id="PTHR45753:SF6">
    <property type="entry name" value="ASPARTATE CARBAMOYLTRANSFERASE"/>
    <property type="match status" value="1"/>
</dbReference>
<accession>A0A134ALL6</accession>
<dbReference type="RefSeq" id="WP_068366256.1">
    <property type="nucleotide sequence ID" value="NZ_CAIJCT010000006.1"/>
</dbReference>
<keyword evidence="3 7" id="KW-0808">Transferase</keyword>
<dbReference type="SUPFAM" id="SSF53671">
    <property type="entry name" value="Aspartate/ornithine carbamoyltransferase"/>
    <property type="match status" value="1"/>
</dbReference>
<sequence length="307" mass="34741">MLRHFIESSDFNEREYDDLFRLAADIAKNPSSYAHACDGKILASLFFEPSTRTRMSFDAAMYRLGGQVLHLGDVKVSSMAKGETVRDTLHIVDQYADICAMRHPVPYTQSETVGVLENMPLINAGDGDHAHPTQTLADIFTIRDQKGKWSGLKIGFCGDLRYGRAVHSLYNFLNDYDNEFVFIAPEGLEMPTIYLDHAKCPYKEVDDLKGEIGELDVLYMTRVQKERFSSEEEAERYKGSYFLNPEVMESASEDLIVLHPLPRVDEIDAAIDDDPRALYFKQARNGMYMRMALILTLLEAKNAAAGK</sequence>
<comment type="function">
    <text evidence="5 7">Catalyzes the condensation of carbamoyl phosphate and aspartate to form carbamoyl aspartate and inorganic phosphate, the committed step in the de novo pyrimidine nucleotide biosynthesis pathway.</text>
</comment>
<dbReference type="InterPro" id="IPR006130">
    <property type="entry name" value="Asp/Orn_carbamoylTrfase"/>
</dbReference>
<feature type="binding site" evidence="7">
    <location>
        <position position="131"/>
    </location>
    <ligand>
        <name>carbamoyl phosphate</name>
        <dbReference type="ChEBI" id="CHEBI:58228"/>
    </ligand>
</feature>
<comment type="similarity">
    <text evidence="2 7">Belongs to the aspartate/ornithine carbamoyltransferase superfamily. ATCase family.</text>
</comment>
<dbReference type="GO" id="GO:0004070">
    <property type="term" value="F:aspartate carbamoyltransferase activity"/>
    <property type="evidence" value="ECO:0007669"/>
    <property type="project" value="UniProtKB-UniRule"/>
</dbReference>
<dbReference type="FunFam" id="3.40.50.1370:FF:000002">
    <property type="entry name" value="Aspartate carbamoyltransferase 2"/>
    <property type="match status" value="1"/>
</dbReference>
<evidence type="ECO:0000256" key="5">
    <source>
        <dbReference type="ARBA" id="ARBA00043884"/>
    </source>
</evidence>
<feature type="binding site" evidence="7">
    <location>
        <position position="102"/>
    </location>
    <ligand>
        <name>carbamoyl phosphate</name>
        <dbReference type="ChEBI" id="CHEBI:58228"/>
    </ligand>
</feature>
<dbReference type="GO" id="GO:0016597">
    <property type="term" value="F:amino acid binding"/>
    <property type="evidence" value="ECO:0007669"/>
    <property type="project" value="InterPro"/>
</dbReference>
<dbReference type="PANTHER" id="PTHR45753">
    <property type="entry name" value="ORNITHINE CARBAMOYLTRANSFERASE, MITOCHONDRIAL"/>
    <property type="match status" value="1"/>
</dbReference>
<dbReference type="Gene3D" id="3.40.50.1370">
    <property type="entry name" value="Aspartate/ornithine carbamoyltransferase"/>
    <property type="match status" value="2"/>
</dbReference>
<feature type="binding site" evidence="7">
    <location>
        <position position="261"/>
    </location>
    <ligand>
        <name>carbamoyl phosphate</name>
        <dbReference type="ChEBI" id="CHEBI:58228"/>
    </ligand>
</feature>
<evidence type="ECO:0000313" key="10">
    <source>
        <dbReference type="EMBL" id="KXB68440.1"/>
    </source>
</evidence>
<dbReference type="HAMAP" id="MF_00001">
    <property type="entry name" value="Asp_carb_tr"/>
    <property type="match status" value="1"/>
</dbReference>
<feature type="binding site" evidence="7">
    <location>
        <position position="81"/>
    </location>
    <ligand>
        <name>L-aspartate</name>
        <dbReference type="ChEBI" id="CHEBI:29991"/>
    </ligand>
</feature>
<dbReference type="InterPro" id="IPR006131">
    <property type="entry name" value="Asp_carbamoyltransf_Asp/Orn-bd"/>
</dbReference>
<comment type="catalytic activity">
    <reaction evidence="6 7">
        <text>carbamoyl phosphate + L-aspartate = N-carbamoyl-L-aspartate + phosphate + H(+)</text>
        <dbReference type="Rhea" id="RHEA:20013"/>
        <dbReference type="ChEBI" id="CHEBI:15378"/>
        <dbReference type="ChEBI" id="CHEBI:29991"/>
        <dbReference type="ChEBI" id="CHEBI:32814"/>
        <dbReference type="ChEBI" id="CHEBI:43474"/>
        <dbReference type="ChEBI" id="CHEBI:58228"/>
        <dbReference type="EC" id="2.1.3.2"/>
    </reaction>
</comment>
<dbReference type="AlphaFoldDB" id="A0A134ALL6"/>
<keyword evidence="11" id="KW-1185">Reference proteome</keyword>
<feature type="domain" description="Aspartate/ornithine carbamoyltransferase Asp/Orn-binding" evidence="8">
    <location>
        <begin position="151"/>
        <end position="296"/>
    </location>
</feature>
<protein>
    <recommendedName>
        <fullName evidence="7">Aspartate carbamoyltransferase</fullName>
        <ecNumber evidence="7">2.1.3.2</ecNumber>
    </recommendedName>
    <alternativeName>
        <fullName evidence="7">Aspartate transcarbamylase</fullName>
        <shortName evidence="7">ATCase</shortName>
    </alternativeName>
</protein>
<dbReference type="Proteomes" id="UP000070442">
    <property type="component" value="Unassembled WGS sequence"/>
</dbReference>
<dbReference type="STRING" id="755172.HMPREF1863_00153"/>
<reference evidence="11" key="1">
    <citation type="submission" date="2016-01" db="EMBL/GenBank/DDBJ databases">
        <authorList>
            <person name="Mitreva M."/>
            <person name="Pepin K.H."/>
            <person name="Mihindukulasuriya K.A."/>
            <person name="Fulton R."/>
            <person name="Fronick C."/>
            <person name="O'Laughlin M."/>
            <person name="Miner T."/>
            <person name="Herter B."/>
            <person name="Rosa B.A."/>
            <person name="Cordes M."/>
            <person name="Tomlinson C."/>
            <person name="Wollam A."/>
            <person name="Palsikar V.B."/>
            <person name="Mardis E.R."/>
            <person name="Wilson R.K."/>
        </authorList>
    </citation>
    <scope>NUCLEOTIDE SEQUENCE [LARGE SCALE GENOMIC DNA]</scope>
    <source>
        <strain evidence="11">DNF00729</strain>
    </source>
</reference>
<feature type="binding site" evidence="7">
    <location>
        <position position="134"/>
    </location>
    <ligand>
        <name>carbamoyl phosphate</name>
        <dbReference type="ChEBI" id="CHEBI:58228"/>
    </ligand>
</feature>
<organism evidence="10 11">
    <name type="scientific">Aedoeadaptatus coxii</name>
    <dbReference type="NCBI Taxonomy" id="755172"/>
    <lineage>
        <taxon>Bacteria</taxon>
        <taxon>Bacillati</taxon>
        <taxon>Bacillota</taxon>
        <taxon>Tissierellia</taxon>
        <taxon>Tissierellales</taxon>
        <taxon>Peptoniphilaceae</taxon>
        <taxon>Aedoeadaptatus</taxon>
    </lineage>
</organism>
<dbReference type="PROSITE" id="PS00097">
    <property type="entry name" value="CARBAMOYLTRANSFERASE"/>
    <property type="match status" value="1"/>
</dbReference>
<dbReference type="Pfam" id="PF00185">
    <property type="entry name" value="OTCace"/>
    <property type="match status" value="1"/>
</dbReference>
<evidence type="ECO:0000256" key="3">
    <source>
        <dbReference type="ARBA" id="ARBA00022679"/>
    </source>
</evidence>
<proteinExistence type="inferred from homology"/>
<dbReference type="UniPathway" id="UPA00070">
    <property type="reaction ID" value="UER00116"/>
</dbReference>
<dbReference type="Pfam" id="PF02729">
    <property type="entry name" value="OTCace_N"/>
    <property type="match status" value="1"/>
</dbReference>
<evidence type="ECO:0000256" key="6">
    <source>
        <dbReference type="ARBA" id="ARBA00048859"/>
    </source>
</evidence>
<evidence type="ECO:0000256" key="4">
    <source>
        <dbReference type="ARBA" id="ARBA00022975"/>
    </source>
</evidence>
<dbReference type="NCBIfam" id="NF002032">
    <property type="entry name" value="PRK00856.1"/>
    <property type="match status" value="1"/>
</dbReference>
<evidence type="ECO:0000259" key="8">
    <source>
        <dbReference type="Pfam" id="PF00185"/>
    </source>
</evidence>
<comment type="pathway">
    <text evidence="1 7">Pyrimidine metabolism; UMP biosynthesis via de novo pathway; (S)-dihydroorotate from bicarbonate: step 2/3.</text>
</comment>
<evidence type="ECO:0000256" key="1">
    <source>
        <dbReference type="ARBA" id="ARBA00004852"/>
    </source>
</evidence>
<gene>
    <name evidence="7" type="primary">pyrB</name>
    <name evidence="10" type="ORF">HMPREF1863_00153</name>
</gene>
<dbReference type="NCBIfam" id="TIGR00670">
    <property type="entry name" value="asp_carb_tr"/>
    <property type="match status" value="1"/>
</dbReference>
<feature type="binding site" evidence="7">
    <location>
        <position position="53"/>
    </location>
    <ligand>
        <name>carbamoyl phosphate</name>
        <dbReference type="ChEBI" id="CHEBI:58228"/>
    </ligand>
</feature>
<dbReference type="InterPro" id="IPR036901">
    <property type="entry name" value="Asp/Orn_carbamoylTrfase_sf"/>
</dbReference>
<dbReference type="PATRIC" id="fig|755172.3.peg.148"/>
<comment type="caution">
    <text evidence="10">The sequence shown here is derived from an EMBL/GenBank/DDBJ whole genome shotgun (WGS) entry which is preliminary data.</text>
</comment>
<keyword evidence="4 7" id="KW-0665">Pyrimidine biosynthesis</keyword>
<evidence type="ECO:0000259" key="9">
    <source>
        <dbReference type="Pfam" id="PF02729"/>
    </source>
</evidence>
<dbReference type="InterPro" id="IPR002082">
    <property type="entry name" value="Asp_carbamoyltransf"/>
</dbReference>
<evidence type="ECO:0000256" key="2">
    <source>
        <dbReference type="ARBA" id="ARBA00008896"/>
    </source>
</evidence>
<dbReference type="OrthoDB" id="9774690at2"/>
<feature type="binding site" evidence="7">
    <location>
        <position position="262"/>
    </location>
    <ligand>
        <name>carbamoyl phosphate</name>
        <dbReference type="ChEBI" id="CHEBI:58228"/>
    </ligand>
</feature>
<dbReference type="EMBL" id="LSDG01000002">
    <property type="protein sequence ID" value="KXB68440.1"/>
    <property type="molecule type" value="Genomic_DNA"/>
</dbReference>
<dbReference type="PRINTS" id="PR00101">
    <property type="entry name" value="ATCASE"/>
</dbReference>
<dbReference type="InterPro" id="IPR006132">
    <property type="entry name" value="Asp/Orn_carbamoyltranf_P-bd"/>
</dbReference>
<dbReference type="GO" id="GO:0006207">
    <property type="term" value="P:'de novo' pyrimidine nucleobase biosynthetic process"/>
    <property type="evidence" value="ECO:0007669"/>
    <property type="project" value="InterPro"/>
</dbReference>
<feature type="binding site" evidence="7">
    <location>
        <position position="164"/>
    </location>
    <ligand>
        <name>L-aspartate</name>
        <dbReference type="ChEBI" id="CHEBI:29991"/>
    </ligand>
</feature>
<dbReference type="GO" id="GO:0044205">
    <property type="term" value="P:'de novo' UMP biosynthetic process"/>
    <property type="evidence" value="ECO:0007669"/>
    <property type="project" value="UniProtKB-UniRule"/>
</dbReference>
<dbReference type="GO" id="GO:0006520">
    <property type="term" value="P:amino acid metabolic process"/>
    <property type="evidence" value="ECO:0007669"/>
    <property type="project" value="InterPro"/>
</dbReference>
<dbReference type="EC" id="2.1.3.2" evidence="7"/>
<name>A0A134ALL6_9FIRM</name>